<dbReference type="Gene3D" id="3.40.50.300">
    <property type="entry name" value="P-loop containing nucleotide triphosphate hydrolases"/>
    <property type="match status" value="1"/>
</dbReference>
<sequence length="291" mass="33252">MIEVRELRKEYGKFVAVEGLDFTVEKGEIFGIVGPNGAGKTTTLKMISTLIQPTSGKVRIGGFDAIDDEIEVRKRLGFLPEESPLYENMTIDGYLLFFSELYGLEPEDALLKIDKLLSMLNLENNGKRLGNLSKGMKRKVVIARSLLNDPDVLIYDEPTSGLDPMTSKQIIDFIYEMKQEEKTIVFSAHNLYQVEKICDRILIMKNGRSVVIGTVDEIRKRWGEESYFVEFVSANPPQGDLWRENGHYKMKCRGSHEMNDVTRFILEHGGEILRITPYESTLEEIFIRVVE</sequence>
<dbReference type="AlphaFoldDB" id="A0A1F2P9B1"/>
<dbReference type="SUPFAM" id="SSF52540">
    <property type="entry name" value="P-loop containing nucleoside triphosphate hydrolases"/>
    <property type="match status" value="1"/>
</dbReference>
<keyword evidence="4" id="KW-0067">ATP-binding</keyword>
<dbReference type="PATRIC" id="fig|1838285.3.peg.618"/>
<dbReference type="SMART" id="SM00382">
    <property type="entry name" value="AAA"/>
    <property type="match status" value="1"/>
</dbReference>
<dbReference type="PANTHER" id="PTHR42711">
    <property type="entry name" value="ABC TRANSPORTER ATP-BINDING PROTEIN"/>
    <property type="match status" value="1"/>
</dbReference>
<dbReference type="Proteomes" id="UP000186940">
    <property type="component" value="Unassembled WGS sequence"/>
</dbReference>
<accession>A0A1F2P9B1</accession>
<dbReference type="GO" id="GO:0016887">
    <property type="term" value="F:ATP hydrolysis activity"/>
    <property type="evidence" value="ECO:0007669"/>
    <property type="project" value="InterPro"/>
</dbReference>
<dbReference type="InterPro" id="IPR003593">
    <property type="entry name" value="AAA+_ATPase"/>
</dbReference>
<keyword evidence="3" id="KW-0547">Nucleotide-binding</keyword>
<dbReference type="InterPro" id="IPR017871">
    <property type="entry name" value="ABC_transporter-like_CS"/>
</dbReference>
<feature type="domain" description="ABC transporter" evidence="5">
    <location>
        <begin position="2"/>
        <end position="231"/>
    </location>
</feature>
<dbReference type="PROSITE" id="PS50893">
    <property type="entry name" value="ABC_TRANSPORTER_2"/>
    <property type="match status" value="1"/>
</dbReference>
<organism evidence="6 7">
    <name type="scientific">Candidatus Syntropharchaeum caldarium</name>
    <dbReference type="NCBI Taxonomy" id="1838285"/>
    <lineage>
        <taxon>Archaea</taxon>
        <taxon>Methanobacteriati</taxon>
        <taxon>Methanobacteriota</taxon>
        <taxon>Stenosarchaea group</taxon>
        <taxon>Methanomicrobia</taxon>
        <taxon>Methanosarcinales</taxon>
        <taxon>ANME-2 cluster</taxon>
        <taxon>Candidatus Syntropharchaeum</taxon>
    </lineage>
</organism>
<dbReference type="EMBL" id="LYOS01000002">
    <property type="protein sequence ID" value="OFV67969.1"/>
    <property type="molecule type" value="Genomic_DNA"/>
</dbReference>
<comment type="similarity">
    <text evidence="1">Belongs to the ABC transporter superfamily.</text>
</comment>
<dbReference type="InterPro" id="IPR025302">
    <property type="entry name" value="DrrA1/2-like_C"/>
</dbReference>
<evidence type="ECO:0000256" key="1">
    <source>
        <dbReference type="ARBA" id="ARBA00005417"/>
    </source>
</evidence>
<dbReference type="Pfam" id="PF00005">
    <property type="entry name" value="ABC_tran"/>
    <property type="match status" value="1"/>
</dbReference>
<reference evidence="6" key="1">
    <citation type="submission" date="2016-05" db="EMBL/GenBank/DDBJ databases">
        <title>Microbial consortia oxidize butane by reversing methanogenesis.</title>
        <authorList>
            <person name="Laso-Perez R."/>
            <person name="Richter M."/>
            <person name="Wegener G."/>
            <person name="Musat F."/>
        </authorList>
    </citation>
    <scope>NUCLEOTIDE SEQUENCE [LARGE SCALE GENOMIC DNA]</scope>
    <source>
        <strain evidence="6">BOX2</strain>
    </source>
</reference>
<evidence type="ECO:0000313" key="7">
    <source>
        <dbReference type="Proteomes" id="UP000186940"/>
    </source>
</evidence>
<evidence type="ECO:0000259" key="5">
    <source>
        <dbReference type="PROSITE" id="PS50893"/>
    </source>
</evidence>
<protein>
    <submittedName>
        <fullName evidence="6">ABC-type multidrug transport system, ATPase component</fullName>
    </submittedName>
</protein>
<proteinExistence type="inferred from homology"/>
<gene>
    <name evidence="6" type="ORF">SCAL_000609</name>
</gene>
<name>A0A1F2P9B1_9EURY</name>
<dbReference type="PROSITE" id="PS00211">
    <property type="entry name" value="ABC_TRANSPORTER_1"/>
    <property type="match status" value="1"/>
</dbReference>
<evidence type="ECO:0000256" key="3">
    <source>
        <dbReference type="ARBA" id="ARBA00022741"/>
    </source>
</evidence>
<dbReference type="PANTHER" id="PTHR42711:SF5">
    <property type="entry name" value="ABC TRANSPORTER ATP-BINDING PROTEIN NATA"/>
    <property type="match status" value="1"/>
</dbReference>
<keyword evidence="7" id="KW-1185">Reference proteome</keyword>
<dbReference type="STRING" id="1838285.SCAL_000609"/>
<evidence type="ECO:0000313" key="6">
    <source>
        <dbReference type="EMBL" id="OFV67969.1"/>
    </source>
</evidence>
<dbReference type="GO" id="GO:0005524">
    <property type="term" value="F:ATP binding"/>
    <property type="evidence" value="ECO:0007669"/>
    <property type="project" value="UniProtKB-KW"/>
</dbReference>
<dbReference type="InterPro" id="IPR003439">
    <property type="entry name" value="ABC_transporter-like_ATP-bd"/>
</dbReference>
<dbReference type="Pfam" id="PF13732">
    <property type="entry name" value="DrrA1-3_C"/>
    <property type="match status" value="1"/>
</dbReference>
<evidence type="ECO:0000256" key="2">
    <source>
        <dbReference type="ARBA" id="ARBA00022448"/>
    </source>
</evidence>
<keyword evidence="2" id="KW-0813">Transport</keyword>
<dbReference type="CDD" id="cd03230">
    <property type="entry name" value="ABC_DR_subfamily_A"/>
    <property type="match status" value="1"/>
</dbReference>
<dbReference type="InterPro" id="IPR027417">
    <property type="entry name" value="P-loop_NTPase"/>
</dbReference>
<evidence type="ECO:0000256" key="4">
    <source>
        <dbReference type="ARBA" id="ARBA00022840"/>
    </source>
</evidence>
<dbReference type="InterPro" id="IPR050763">
    <property type="entry name" value="ABC_transporter_ATP-binding"/>
</dbReference>
<comment type="caution">
    <text evidence="6">The sequence shown here is derived from an EMBL/GenBank/DDBJ whole genome shotgun (WGS) entry which is preliminary data.</text>
</comment>